<dbReference type="InterPro" id="IPR000086">
    <property type="entry name" value="NUDIX_hydrolase_dom"/>
</dbReference>
<feature type="domain" description="Nudix hydrolase" evidence="4">
    <location>
        <begin position="1"/>
        <end position="129"/>
    </location>
</feature>
<comment type="caution">
    <text evidence="5">The sequence shown here is derived from an EMBL/GenBank/DDBJ whole genome shotgun (WGS) entry which is preliminary data.</text>
</comment>
<dbReference type="EMBL" id="LITU01000040">
    <property type="protein sequence ID" value="KOY17413.1"/>
    <property type="molecule type" value="Genomic_DNA"/>
</dbReference>
<dbReference type="PROSITE" id="PS00893">
    <property type="entry name" value="NUDIX_BOX"/>
    <property type="match status" value="1"/>
</dbReference>
<gene>
    <name evidence="5" type="ORF">AMS66_06440</name>
</gene>
<dbReference type="PROSITE" id="PS51462">
    <property type="entry name" value="NUDIX"/>
    <property type="match status" value="1"/>
</dbReference>
<dbReference type="AlphaFoldDB" id="A0A0M9BRA5"/>
<evidence type="ECO:0000259" key="4">
    <source>
        <dbReference type="PROSITE" id="PS51462"/>
    </source>
</evidence>
<reference evidence="5 6" key="1">
    <citation type="submission" date="2015-08" db="EMBL/GenBank/DDBJ databases">
        <title>Draft genome sequence of cellulolytic and xylanolytic Paenibacillus sp. A59, isolated from a decaying forest soil from Patagonia, Argentina.</title>
        <authorList>
            <person name="Ghio S."/>
            <person name="Caceres A.M."/>
            <person name="Talia P."/>
            <person name="Grasso D."/>
            <person name="Campos E."/>
        </authorList>
    </citation>
    <scope>NUCLEOTIDE SEQUENCE [LARGE SCALE GENOMIC DNA]</scope>
    <source>
        <strain evidence="5 6">A59</strain>
    </source>
</reference>
<dbReference type="PATRIC" id="fig|1705561.3.peg.1009"/>
<dbReference type="Pfam" id="PF00293">
    <property type="entry name" value="NUDIX"/>
    <property type="match status" value="1"/>
</dbReference>
<dbReference type="Gene3D" id="3.90.79.10">
    <property type="entry name" value="Nucleoside Triphosphate Pyrophosphohydrolase"/>
    <property type="match status" value="1"/>
</dbReference>
<dbReference type="CDD" id="cd02883">
    <property type="entry name" value="NUDIX_Hydrolase"/>
    <property type="match status" value="1"/>
</dbReference>
<organism evidence="5 6">
    <name type="scientific">Paenibacillus xylanivorans</name>
    <dbReference type="NCBI Taxonomy" id="1705561"/>
    <lineage>
        <taxon>Bacteria</taxon>
        <taxon>Bacillati</taxon>
        <taxon>Bacillota</taxon>
        <taxon>Bacilli</taxon>
        <taxon>Bacillales</taxon>
        <taxon>Paenibacillaceae</taxon>
        <taxon>Paenibacillus</taxon>
    </lineage>
</organism>
<keyword evidence="2 3" id="KW-0378">Hydrolase</keyword>
<proteinExistence type="inferred from homology"/>
<accession>A0A0M9BRA5</accession>
<sequence>MKRVNVTYTLITDESKSKVLMVKNVGRSSWSLPGGAVEPDESLEQAAIREANEETGFDVKVYGIVAINECKFEHLNEHAIFIVFRAEITGGTEQIVRPDEISEIAWKDIEEADQLMPFYKGGIRNLISGNEITYFNEGTK</sequence>
<dbReference type="InterPro" id="IPR020476">
    <property type="entry name" value="Nudix_hydrolase"/>
</dbReference>
<dbReference type="InterPro" id="IPR020084">
    <property type="entry name" value="NUDIX_hydrolase_CS"/>
</dbReference>
<dbReference type="Proteomes" id="UP000037688">
    <property type="component" value="Unassembled WGS sequence"/>
</dbReference>
<dbReference type="InterPro" id="IPR015797">
    <property type="entry name" value="NUDIX_hydrolase-like_dom_sf"/>
</dbReference>
<dbReference type="SUPFAM" id="SSF55811">
    <property type="entry name" value="Nudix"/>
    <property type="match status" value="1"/>
</dbReference>
<evidence type="ECO:0000256" key="1">
    <source>
        <dbReference type="ARBA" id="ARBA00005582"/>
    </source>
</evidence>
<evidence type="ECO:0000313" key="6">
    <source>
        <dbReference type="Proteomes" id="UP000037688"/>
    </source>
</evidence>
<dbReference type="PANTHER" id="PTHR43736">
    <property type="entry name" value="ADP-RIBOSE PYROPHOSPHATASE"/>
    <property type="match status" value="1"/>
</dbReference>
<keyword evidence="6" id="KW-1185">Reference proteome</keyword>
<name>A0A0M9BRA5_9BACL</name>
<protein>
    <submittedName>
        <fullName evidence="5">Phosphohydrolase</fullName>
    </submittedName>
</protein>
<dbReference type="PANTHER" id="PTHR43736:SF1">
    <property type="entry name" value="DIHYDRONEOPTERIN TRIPHOSPHATE DIPHOSPHATASE"/>
    <property type="match status" value="1"/>
</dbReference>
<dbReference type="GO" id="GO:0016787">
    <property type="term" value="F:hydrolase activity"/>
    <property type="evidence" value="ECO:0007669"/>
    <property type="project" value="UniProtKB-KW"/>
</dbReference>
<dbReference type="PRINTS" id="PR00502">
    <property type="entry name" value="NUDIXFAMILY"/>
</dbReference>
<evidence type="ECO:0000256" key="3">
    <source>
        <dbReference type="RuleBase" id="RU003476"/>
    </source>
</evidence>
<evidence type="ECO:0000256" key="2">
    <source>
        <dbReference type="ARBA" id="ARBA00022801"/>
    </source>
</evidence>
<evidence type="ECO:0000313" key="5">
    <source>
        <dbReference type="EMBL" id="KOY17413.1"/>
    </source>
</evidence>
<dbReference type="OrthoDB" id="9787880at2"/>
<dbReference type="RefSeq" id="WP_053780002.1">
    <property type="nucleotide sequence ID" value="NZ_LITU01000040.1"/>
</dbReference>
<comment type="similarity">
    <text evidence="1 3">Belongs to the Nudix hydrolase family.</text>
</comment>